<dbReference type="AlphaFoldDB" id="A0A8T7M977"/>
<evidence type="ECO:0000313" key="1">
    <source>
        <dbReference type="EMBL" id="NWJ48502.1"/>
    </source>
</evidence>
<dbReference type="RefSeq" id="WP_341470339.1">
    <property type="nucleotide sequence ID" value="NZ_CP128400.1"/>
</dbReference>
<dbReference type="PANTHER" id="PTHR43235">
    <property type="entry name" value="GLUTAMINE AMIDOTRANSFERASE PB2B2.05-RELATED"/>
    <property type="match status" value="1"/>
</dbReference>
<dbReference type="SUPFAM" id="SSF52317">
    <property type="entry name" value="Class I glutamine amidotransferase-like"/>
    <property type="match status" value="1"/>
</dbReference>
<dbReference type="Pfam" id="PF07722">
    <property type="entry name" value="Peptidase_C26"/>
    <property type="match status" value="1"/>
</dbReference>
<dbReference type="InterPro" id="IPR011697">
    <property type="entry name" value="Peptidase_C26"/>
</dbReference>
<dbReference type="PROSITE" id="PS51273">
    <property type="entry name" value="GATASE_TYPE_1"/>
    <property type="match status" value="1"/>
</dbReference>
<evidence type="ECO:0000313" key="2">
    <source>
        <dbReference type="EMBL" id="WJW68435.1"/>
    </source>
</evidence>
<protein>
    <submittedName>
        <fullName evidence="1">Gamma-glutamyl-gamma-aminobutyrate hydrolase family protein</fullName>
    </submittedName>
</protein>
<keyword evidence="4" id="KW-1185">Reference proteome</keyword>
<name>A0A8T7M977_9CHLR</name>
<proteinExistence type="predicted"/>
<reference evidence="1 3" key="1">
    <citation type="submission" date="2020-06" db="EMBL/GenBank/DDBJ databases">
        <title>Anoxygenic phototrophic Chloroflexota member uses a Type I reaction center.</title>
        <authorList>
            <person name="Tsuji J.M."/>
            <person name="Shaw N.A."/>
            <person name="Nagashima S."/>
            <person name="Venkiteswaran J."/>
            <person name="Schiff S.L."/>
            <person name="Hanada S."/>
            <person name="Tank M."/>
            <person name="Neufeld J.D."/>
        </authorList>
    </citation>
    <scope>NUCLEOTIDE SEQUENCE [LARGE SCALE GENOMIC DNA]</scope>
    <source>
        <strain evidence="1">L227-S17</strain>
    </source>
</reference>
<dbReference type="GO" id="GO:0033969">
    <property type="term" value="F:gamma-glutamyl-gamma-aminobutyrate hydrolase activity"/>
    <property type="evidence" value="ECO:0007669"/>
    <property type="project" value="TreeGrafter"/>
</dbReference>
<dbReference type="FunFam" id="3.40.50.880:FF:000030">
    <property type="entry name" value="Gamma-glutamyl-gamma-aminobutyrate hydrolase PuuD"/>
    <property type="match status" value="1"/>
</dbReference>
<dbReference type="Gene3D" id="3.40.50.880">
    <property type="match status" value="1"/>
</dbReference>
<keyword evidence="1" id="KW-0378">Hydrolase</keyword>
<dbReference type="GO" id="GO:0006598">
    <property type="term" value="P:polyamine catabolic process"/>
    <property type="evidence" value="ECO:0007669"/>
    <property type="project" value="TreeGrafter"/>
</dbReference>
<evidence type="ECO:0000313" key="3">
    <source>
        <dbReference type="Proteomes" id="UP000521676"/>
    </source>
</evidence>
<dbReference type="EMBL" id="JACATZ010000003">
    <property type="protein sequence ID" value="NWJ48502.1"/>
    <property type="molecule type" value="Genomic_DNA"/>
</dbReference>
<dbReference type="CDD" id="cd01745">
    <property type="entry name" value="GATase1_2"/>
    <property type="match status" value="1"/>
</dbReference>
<sequence>MTLNYYAEISPLIGIPCGRMLQPNGTYRHAISNTYIEAVIAAGGAPVLIPASSNTTALYAIYRRLDGLLLSGGDDINPVRYGEELNGSEAMDDLRDETELWLTQQAVEDGLPILGICRGQQVLNVALGGTLYQDISSQIPGEPLDHRLSFHKQQRDYIAHPVTLEQDCRLAQMLGTTHLEVNTLHHQAVKTPGKGLRVVGIAPDGVAEALETEDASRWIFSVQSHPEELWRKHSWASVLLSEFVVVARQRAGSLAGF</sequence>
<accession>A0A8T7M977</accession>
<gene>
    <name evidence="1" type="ORF">HXX08_21810</name>
    <name evidence="2" type="ORF">OZ401_004046</name>
</gene>
<reference evidence="2" key="2">
    <citation type="journal article" date="2024" name="Nature">
        <title>Anoxygenic phototroph of the Chloroflexota uses a type I reaction centre.</title>
        <authorList>
            <person name="Tsuji J.M."/>
            <person name="Shaw N.A."/>
            <person name="Nagashima S."/>
            <person name="Venkiteswaran J.J."/>
            <person name="Schiff S.L."/>
            <person name="Watanabe T."/>
            <person name="Fukui M."/>
            <person name="Hanada S."/>
            <person name="Tank M."/>
            <person name="Neufeld J.D."/>
        </authorList>
    </citation>
    <scope>NUCLEOTIDE SEQUENCE</scope>
    <source>
        <strain evidence="2">L227-S17</strain>
    </source>
</reference>
<dbReference type="InterPro" id="IPR029062">
    <property type="entry name" value="Class_I_gatase-like"/>
</dbReference>
<evidence type="ECO:0000313" key="4">
    <source>
        <dbReference type="Proteomes" id="UP001431572"/>
    </source>
</evidence>
<dbReference type="InterPro" id="IPR044668">
    <property type="entry name" value="PuuD-like"/>
</dbReference>
<dbReference type="Proteomes" id="UP001431572">
    <property type="component" value="Chromosome 2"/>
</dbReference>
<dbReference type="GO" id="GO:0005829">
    <property type="term" value="C:cytosol"/>
    <property type="evidence" value="ECO:0007669"/>
    <property type="project" value="TreeGrafter"/>
</dbReference>
<dbReference type="Proteomes" id="UP000521676">
    <property type="component" value="Unassembled WGS sequence"/>
</dbReference>
<dbReference type="PANTHER" id="PTHR43235:SF1">
    <property type="entry name" value="GLUTAMINE AMIDOTRANSFERASE PB2B2.05-RELATED"/>
    <property type="match status" value="1"/>
</dbReference>
<organism evidence="1 3">
    <name type="scientific">Candidatus Chlorohelix allophototropha</name>
    <dbReference type="NCBI Taxonomy" id="3003348"/>
    <lineage>
        <taxon>Bacteria</taxon>
        <taxon>Bacillati</taxon>
        <taxon>Chloroflexota</taxon>
        <taxon>Chloroflexia</taxon>
        <taxon>Candidatus Chloroheliales</taxon>
        <taxon>Candidatus Chloroheliaceae</taxon>
        <taxon>Candidatus Chlorohelix</taxon>
    </lineage>
</organism>
<dbReference type="EMBL" id="CP128400">
    <property type="protein sequence ID" value="WJW68435.1"/>
    <property type="molecule type" value="Genomic_DNA"/>
</dbReference>